<reference evidence="1 2" key="2">
    <citation type="submission" date="2018-03" db="EMBL/GenBank/DDBJ databases">
        <authorList>
            <person name="Keele B.F."/>
        </authorList>
    </citation>
    <scope>NUCLEOTIDE SEQUENCE [LARGE SCALE GENOMIC DNA]</scope>
    <source>
        <strain evidence="1 2">D13</strain>
    </source>
</reference>
<evidence type="ECO:0000313" key="1">
    <source>
        <dbReference type="EMBL" id="AVP98112.1"/>
    </source>
</evidence>
<proteinExistence type="predicted"/>
<reference evidence="1 2" key="1">
    <citation type="submission" date="2018-03" db="EMBL/GenBank/DDBJ databases">
        <title>Ahniella affigens gen. nov., sp. nov., a gammaproteobacterium isolated from sandy soil near a stream.</title>
        <authorList>
            <person name="Ko Y."/>
            <person name="Kim J.-H."/>
        </authorList>
    </citation>
    <scope>NUCLEOTIDE SEQUENCE [LARGE SCALE GENOMIC DNA]</scope>
    <source>
        <strain evidence="1 2">D13</strain>
    </source>
</reference>
<dbReference type="Gene3D" id="3.40.50.1820">
    <property type="entry name" value="alpha/beta hydrolase"/>
    <property type="match status" value="1"/>
</dbReference>
<dbReference type="SUPFAM" id="SSF53474">
    <property type="entry name" value="alpha/beta-Hydrolases"/>
    <property type="match status" value="1"/>
</dbReference>
<dbReference type="RefSeq" id="WP_106892032.1">
    <property type="nucleotide sequence ID" value="NZ_CP027860.1"/>
</dbReference>
<dbReference type="AlphaFoldDB" id="A0A2P1PTG3"/>
<name>A0A2P1PTG3_9GAMM</name>
<organism evidence="1 2">
    <name type="scientific">Ahniella affigens</name>
    <dbReference type="NCBI Taxonomy" id="2021234"/>
    <lineage>
        <taxon>Bacteria</taxon>
        <taxon>Pseudomonadati</taxon>
        <taxon>Pseudomonadota</taxon>
        <taxon>Gammaproteobacteria</taxon>
        <taxon>Lysobacterales</taxon>
        <taxon>Rhodanobacteraceae</taxon>
        <taxon>Ahniella</taxon>
    </lineage>
</organism>
<dbReference type="KEGG" id="xba:C7S18_13295"/>
<evidence type="ECO:0000313" key="2">
    <source>
        <dbReference type="Proteomes" id="UP000241074"/>
    </source>
</evidence>
<protein>
    <recommendedName>
        <fullName evidence="3">DUF676 domain-containing protein</fullName>
    </recommendedName>
</protein>
<accession>A0A2P1PTG3</accession>
<evidence type="ECO:0008006" key="3">
    <source>
        <dbReference type="Google" id="ProtNLM"/>
    </source>
</evidence>
<dbReference type="InterPro" id="IPR029058">
    <property type="entry name" value="AB_hydrolase_fold"/>
</dbReference>
<dbReference type="OrthoDB" id="556502at2"/>
<dbReference type="Proteomes" id="UP000241074">
    <property type="component" value="Chromosome"/>
</dbReference>
<dbReference type="EMBL" id="CP027860">
    <property type="protein sequence ID" value="AVP98112.1"/>
    <property type="molecule type" value="Genomic_DNA"/>
</dbReference>
<keyword evidence="2" id="KW-1185">Reference proteome</keyword>
<sequence length="644" mass="69503">MNTTEDLLLCHAIESTRNQATQHALAALLNQANRDTVPSGMLLTSTTHATRLDSLTGSPDSPALTQLEFEALYESLCASAIGGTDPIGGKLDVPGLLPSGDEDHAAIADADDRAVVPIVLVDVAYERLRKRWFATLTRSANPSDDSGVAATMSLADAVASKQAFFAGLLLPADYALFARVNGKHYGRSIRLSLPQDGYRGNRGRTLVRVELGMPDGQTVSLVPGAIQDYAFSDIGEQQVVVTTFFDDGAVQHARLAFDVAESAPVTDEVWTFADSSSPTAATAYVYYARVNGPRRTKIEKPVLIAEGFPGGRTLNQLWPLVNQATFARELIARGRDIIILGFRDGTRSIQDSAALYQSCVTTIIQKKNNAEKIAAGGGSMGGLVARYALCKMEKAGIDHHTNCYFSIDTPHEGANIPVSAQAFVQLYAAKPCGERAADSARLMSSPAAQQMLLQWVPPYAQWENGRKYPLASPQRSAFVRDLLDQGWMPQKVRRVGVADGVGTGVGNGVPAGAHALNFSLSIFHWADMWASGEHVAKVVEMVNGVEFWRWEHGGQRIDGAPGGTSNTWEEAWRSLPRCTLYHARHCFVPSVSACAIVSADLYLTDLPNRPSALHAFKCSSTGNLGHVVLTPELKTFLVDEILKP</sequence>
<gene>
    <name evidence="1" type="ORF">C7S18_13295</name>
</gene>